<keyword evidence="8" id="KW-0472">Membrane</keyword>
<keyword evidence="4" id="KW-1003">Cell membrane</keyword>
<dbReference type="STRING" id="1302659.I858_004340"/>
<feature type="domain" description="ABC transporter" evidence="9">
    <location>
        <begin position="5"/>
        <end position="246"/>
    </location>
</feature>
<organism evidence="10 11">
    <name type="scientific">Planococcus versutus</name>
    <dbReference type="NCBI Taxonomy" id="1302659"/>
    <lineage>
        <taxon>Bacteria</taxon>
        <taxon>Bacillati</taxon>
        <taxon>Bacillota</taxon>
        <taxon>Bacilli</taxon>
        <taxon>Bacillales</taxon>
        <taxon>Caryophanaceae</taxon>
        <taxon>Planococcus</taxon>
    </lineage>
</organism>
<evidence type="ECO:0000256" key="8">
    <source>
        <dbReference type="ARBA" id="ARBA00023136"/>
    </source>
</evidence>
<evidence type="ECO:0000256" key="1">
    <source>
        <dbReference type="ARBA" id="ARBA00004202"/>
    </source>
</evidence>
<evidence type="ECO:0000256" key="7">
    <source>
        <dbReference type="ARBA" id="ARBA00022967"/>
    </source>
</evidence>
<dbReference type="PROSITE" id="PS50893">
    <property type="entry name" value="ABC_TRANSPORTER_2"/>
    <property type="match status" value="1"/>
</dbReference>
<gene>
    <name evidence="10" type="ORF">I858_004340</name>
</gene>
<keyword evidence="11" id="KW-1185">Reference proteome</keyword>
<dbReference type="PANTHER" id="PTHR43553:SF24">
    <property type="entry name" value="ENERGY-COUPLING FACTOR TRANSPORTER ATP-BINDING PROTEIN ECFA1"/>
    <property type="match status" value="1"/>
</dbReference>
<dbReference type="InterPro" id="IPR003439">
    <property type="entry name" value="ABC_transporter-like_ATP-bd"/>
</dbReference>
<dbReference type="FunFam" id="3.40.50.300:FF:000224">
    <property type="entry name" value="Energy-coupling factor transporter ATP-binding protein EcfA"/>
    <property type="match status" value="1"/>
</dbReference>
<protein>
    <submittedName>
        <fullName evidence="10">ABC transporter ATP-binding protein</fullName>
    </submittedName>
</protein>
<name>A0A1B1RZ93_9BACL</name>
<dbReference type="Pfam" id="PF00005">
    <property type="entry name" value="ABC_tran"/>
    <property type="match status" value="1"/>
</dbReference>
<dbReference type="Proteomes" id="UP000053354">
    <property type="component" value="Chromosome"/>
</dbReference>
<dbReference type="CDD" id="cd03225">
    <property type="entry name" value="ABC_cobalt_CbiO_domain1"/>
    <property type="match status" value="1"/>
</dbReference>
<dbReference type="GO" id="GO:0015087">
    <property type="term" value="F:cobalt ion transmembrane transporter activity"/>
    <property type="evidence" value="ECO:0007669"/>
    <property type="project" value="UniProtKB-ARBA"/>
</dbReference>
<dbReference type="GO" id="GO:0043190">
    <property type="term" value="C:ATP-binding cassette (ABC) transporter complex"/>
    <property type="evidence" value="ECO:0007669"/>
    <property type="project" value="TreeGrafter"/>
</dbReference>
<sequence>MTSIIQLKDVSYRYPVGDEWVLKHLTVDIKKGSFVSIVGNNGSGKTTLCNIIRGFIPHFHKGELEGTVMLDGKDMSDYELGQLSEKIGYVFQNPFTQISGVKDTVFEEVAYGLENLGVPVEEIYPRVEDVLTLVNIQDLREKNPFELSGGQRQRVALASIIVMDPEILVIDEPSSQLDPIGTDQVFEIIRLMKEKGKTIILVEHKMDLVAEYSDTLILLDKGTISVQGETRKVLSDPLYASANVQYPHVTEVALELQKAGVPLAFLPIKYSEVATCFQTSVGGLHDDSSRFE</sequence>
<evidence type="ECO:0000256" key="6">
    <source>
        <dbReference type="ARBA" id="ARBA00022840"/>
    </source>
</evidence>
<dbReference type="Gene3D" id="3.40.50.300">
    <property type="entry name" value="P-loop containing nucleotide triphosphate hydrolases"/>
    <property type="match status" value="1"/>
</dbReference>
<evidence type="ECO:0000256" key="5">
    <source>
        <dbReference type="ARBA" id="ARBA00022741"/>
    </source>
</evidence>
<dbReference type="GO" id="GO:0042626">
    <property type="term" value="F:ATPase-coupled transmembrane transporter activity"/>
    <property type="evidence" value="ECO:0007669"/>
    <property type="project" value="TreeGrafter"/>
</dbReference>
<dbReference type="KEGG" id="pll:I858_004340"/>
<dbReference type="SMART" id="SM00382">
    <property type="entry name" value="AAA"/>
    <property type="match status" value="1"/>
</dbReference>
<dbReference type="InterPro" id="IPR050095">
    <property type="entry name" value="ECF_ABC_transporter_ATP-bd"/>
</dbReference>
<evidence type="ECO:0000259" key="9">
    <source>
        <dbReference type="PROSITE" id="PS50893"/>
    </source>
</evidence>
<evidence type="ECO:0000256" key="4">
    <source>
        <dbReference type="ARBA" id="ARBA00022475"/>
    </source>
</evidence>
<dbReference type="OrthoDB" id="501320at2"/>
<evidence type="ECO:0000256" key="3">
    <source>
        <dbReference type="ARBA" id="ARBA00022448"/>
    </source>
</evidence>
<dbReference type="InterPro" id="IPR003593">
    <property type="entry name" value="AAA+_ATPase"/>
</dbReference>
<dbReference type="InterPro" id="IPR027417">
    <property type="entry name" value="P-loop_NTPase"/>
</dbReference>
<dbReference type="AlphaFoldDB" id="A0A1B1RZ93"/>
<dbReference type="RefSeq" id="WP_049694895.1">
    <property type="nucleotide sequence ID" value="NZ_CP016540.2"/>
</dbReference>
<dbReference type="GO" id="GO:0016887">
    <property type="term" value="F:ATP hydrolysis activity"/>
    <property type="evidence" value="ECO:0007669"/>
    <property type="project" value="InterPro"/>
</dbReference>
<keyword evidence="5" id="KW-0547">Nucleotide-binding</keyword>
<reference evidence="10" key="1">
    <citation type="submission" date="2016-10" db="EMBL/GenBank/DDBJ databases">
        <authorList>
            <person name="See-Too W.S."/>
        </authorList>
    </citation>
    <scope>NUCLEOTIDE SEQUENCE</scope>
    <source>
        <strain evidence="10">L10.15</strain>
    </source>
</reference>
<evidence type="ECO:0000313" key="10">
    <source>
        <dbReference type="EMBL" id="ANU26260.1"/>
    </source>
</evidence>
<dbReference type="EMBL" id="CP016540">
    <property type="protein sequence ID" value="ANU26260.1"/>
    <property type="molecule type" value="Genomic_DNA"/>
</dbReference>
<dbReference type="PANTHER" id="PTHR43553">
    <property type="entry name" value="HEAVY METAL TRANSPORTER"/>
    <property type="match status" value="1"/>
</dbReference>
<comment type="subcellular location">
    <subcellularLocation>
        <location evidence="1">Cell membrane</location>
        <topology evidence="1">Peripheral membrane protein</topology>
    </subcellularLocation>
</comment>
<evidence type="ECO:0000256" key="2">
    <source>
        <dbReference type="ARBA" id="ARBA00005417"/>
    </source>
</evidence>
<keyword evidence="7" id="KW-1278">Translocase</keyword>
<accession>A0A1B1RZ93</accession>
<dbReference type="InterPro" id="IPR015856">
    <property type="entry name" value="ABC_transpr_CbiO/EcfA_su"/>
</dbReference>
<dbReference type="GO" id="GO:0005524">
    <property type="term" value="F:ATP binding"/>
    <property type="evidence" value="ECO:0007669"/>
    <property type="project" value="UniProtKB-KW"/>
</dbReference>
<dbReference type="PROSITE" id="PS00211">
    <property type="entry name" value="ABC_TRANSPORTER_1"/>
    <property type="match status" value="1"/>
</dbReference>
<keyword evidence="3" id="KW-0813">Transport</keyword>
<evidence type="ECO:0000313" key="11">
    <source>
        <dbReference type="Proteomes" id="UP000053354"/>
    </source>
</evidence>
<keyword evidence="6 10" id="KW-0067">ATP-binding</keyword>
<dbReference type="InterPro" id="IPR017871">
    <property type="entry name" value="ABC_transporter-like_CS"/>
</dbReference>
<proteinExistence type="inferred from homology"/>
<dbReference type="SUPFAM" id="SSF52540">
    <property type="entry name" value="P-loop containing nucleoside triphosphate hydrolases"/>
    <property type="match status" value="1"/>
</dbReference>
<comment type="similarity">
    <text evidence="2">Belongs to the ABC transporter superfamily.</text>
</comment>